<accession>A0AAW0C5M6</accession>
<dbReference type="EMBL" id="JAYKXP010000058">
    <property type="protein sequence ID" value="KAK7034000.1"/>
    <property type="molecule type" value="Genomic_DNA"/>
</dbReference>
<evidence type="ECO:0000256" key="1">
    <source>
        <dbReference type="SAM" id="MobiDB-lite"/>
    </source>
</evidence>
<evidence type="ECO:0000313" key="2">
    <source>
        <dbReference type="EMBL" id="KAK7034000.1"/>
    </source>
</evidence>
<dbReference type="AlphaFoldDB" id="A0AAW0C5M6"/>
<reference evidence="2 3" key="1">
    <citation type="submission" date="2024-01" db="EMBL/GenBank/DDBJ databases">
        <title>A draft genome for a cacao thread blight-causing isolate of Paramarasmius palmivorus.</title>
        <authorList>
            <person name="Baruah I.K."/>
            <person name="Bukari Y."/>
            <person name="Amoako-Attah I."/>
            <person name="Meinhardt L.W."/>
            <person name="Bailey B.A."/>
            <person name="Cohen S.P."/>
        </authorList>
    </citation>
    <scope>NUCLEOTIDE SEQUENCE [LARGE SCALE GENOMIC DNA]</scope>
    <source>
        <strain evidence="2 3">GH-12</strain>
    </source>
</reference>
<feature type="compositionally biased region" description="Basic and acidic residues" evidence="1">
    <location>
        <begin position="97"/>
        <end position="109"/>
    </location>
</feature>
<keyword evidence="3" id="KW-1185">Reference proteome</keyword>
<organism evidence="2 3">
    <name type="scientific">Paramarasmius palmivorus</name>
    <dbReference type="NCBI Taxonomy" id="297713"/>
    <lineage>
        <taxon>Eukaryota</taxon>
        <taxon>Fungi</taxon>
        <taxon>Dikarya</taxon>
        <taxon>Basidiomycota</taxon>
        <taxon>Agaricomycotina</taxon>
        <taxon>Agaricomycetes</taxon>
        <taxon>Agaricomycetidae</taxon>
        <taxon>Agaricales</taxon>
        <taxon>Marasmiineae</taxon>
        <taxon>Marasmiaceae</taxon>
        <taxon>Paramarasmius</taxon>
    </lineage>
</organism>
<sequence>MSNKILKDLRYDLTGQEEMDFLHDQGHSDHYIFNTLLPLRMKGRRRWKNRIYAKESYERNKAAKKQAARLRSALHRAKVKNMSHGEAEYHSRKKKVQQREWRERNRDKLAEKARMRRQRLRYESSGDTSCVNITSKYATTTTTV</sequence>
<gene>
    <name evidence="2" type="ORF">VNI00_012430</name>
</gene>
<evidence type="ECO:0000313" key="3">
    <source>
        <dbReference type="Proteomes" id="UP001383192"/>
    </source>
</evidence>
<protein>
    <recommendedName>
        <fullName evidence="4">BZIP domain-containing protein</fullName>
    </recommendedName>
</protein>
<name>A0AAW0C5M6_9AGAR</name>
<proteinExistence type="predicted"/>
<dbReference type="Proteomes" id="UP001383192">
    <property type="component" value="Unassembled WGS sequence"/>
</dbReference>
<feature type="region of interest" description="Disordered" evidence="1">
    <location>
        <begin position="79"/>
        <end position="109"/>
    </location>
</feature>
<evidence type="ECO:0008006" key="4">
    <source>
        <dbReference type="Google" id="ProtNLM"/>
    </source>
</evidence>
<comment type="caution">
    <text evidence="2">The sequence shown here is derived from an EMBL/GenBank/DDBJ whole genome shotgun (WGS) entry which is preliminary data.</text>
</comment>